<dbReference type="PANTHER" id="PTHR47506">
    <property type="entry name" value="TRANSCRIPTIONAL REGULATORY PROTEIN"/>
    <property type="match status" value="1"/>
</dbReference>
<keyword evidence="2 4" id="KW-0238">DNA-binding</keyword>
<evidence type="ECO:0000256" key="4">
    <source>
        <dbReference type="PROSITE-ProRule" id="PRU00335"/>
    </source>
</evidence>
<evidence type="ECO:0000313" key="7">
    <source>
        <dbReference type="Proteomes" id="UP000326838"/>
    </source>
</evidence>
<keyword evidence="1" id="KW-0805">Transcription regulation</keyword>
<evidence type="ECO:0000256" key="3">
    <source>
        <dbReference type="ARBA" id="ARBA00023163"/>
    </source>
</evidence>
<dbReference type="InterPro" id="IPR036271">
    <property type="entry name" value="Tet_transcr_reg_TetR-rel_C_sf"/>
</dbReference>
<dbReference type="SUPFAM" id="SSF48498">
    <property type="entry name" value="Tetracyclin repressor-like, C-terminal domain"/>
    <property type="match status" value="1"/>
</dbReference>
<dbReference type="Gene3D" id="1.10.357.10">
    <property type="entry name" value="Tetracycline Repressor, domain 2"/>
    <property type="match status" value="1"/>
</dbReference>
<dbReference type="GO" id="GO:0003677">
    <property type="term" value="F:DNA binding"/>
    <property type="evidence" value="ECO:0007669"/>
    <property type="project" value="UniProtKB-UniRule"/>
</dbReference>
<dbReference type="EMBL" id="VYUY01000003">
    <property type="protein sequence ID" value="KAA9135970.1"/>
    <property type="molecule type" value="Genomic_DNA"/>
</dbReference>
<dbReference type="InterPro" id="IPR001647">
    <property type="entry name" value="HTH_TetR"/>
</dbReference>
<evidence type="ECO:0000259" key="5">
    <source>
        <dbReference type="PROSITE" id="PS50977"/>
    </source>
</evidence>
<dbReference type="SUPFAM" id="SSF46689">
    <property type="entry name" value="Homeodomain-like"/>
    <property type="match status" value="1"/>
</dbReference>
<dbReference type="InterPro" id="IPR011075">
    <property type="entry name" value="TetR_C"/>
</dbReference>
<name>A0A5N0TLJ9_9MICO</name>
<keyword evidence="3" id="KW-0804">Transcription</keyword>
<dbReference type="Gene3D" id="1.10.10.60">
    <property type="entry name" value="Homeodomain-like"/>
    <property type="match status" value="1"/>
</dbReference>
<proteinExistence type="predicted"/>
<dbReference type="Pfam" id="PF00440">
    <property type="entry name" value="TetR_N"/>
    <property type="match status" value="1"/>
</dbReference>
<dbReference type="RefSeq" id="WP_150891823.1">
    <property type="nucleotide sequence ID" value="NZ_VYUY01000003.1"/>
</dbReference>
<comment type="caution">
    <text evidence="6">The sequence shown here is derived from an EMBL/GenBank/DDBJ whole genome shotgun (WGS) entry which is preliminary data.</text>
</comment>
<dbReference type="InterPro" id="IPR009057">
    <property type="entry name" value="Homeodomain-like_sf"/>
</dbReference>
<dbReference type="Pfam" id="PF16925">
    <property type="entry name" value="TetR_C_13"/>
    <property type="match status" value="1"/>
</dbReference>
<accession>A0A5N0TLJ9</accession>
<dbReference type="AlphaFoldDB" id="A0A5N0TLJ9"/>
<gene>
    <name evidence="6" type="ORF">F6B40_01990</name>
</gene>
<feature type="domain" description="HTH tetR-type" evidence="5">
    <location>
        <begin position="14"/>
        <end position="74"/>
    </location>
</feature>
<dbReference type="PRINTS" id="PR00455">
    <property type="entry name" value="HTHTETR"/>
</dbReference>
<dbReference type="InterPro" id="IPR023772">
    <property type="entry name" value="DNA-bd_HTH_TetR-type_CS"/>
</dbReference>
<protein>
    <submittedName>
        <fullName evidence="6">TetR/AcrR family transcriptional regulator</fullName>
    </submittedName>
</protein>
<sequence>MSGSRSGLIGRPREFDPEEALERAVRVFWEQGYEGTSLTDLTGAMGVSKPSLYAAFGNKEQLFQKALERYTAGPGSYAARALQQPTARGVAEALLRGAVEATTHPHHPHGCMGVQAALATGDGGRPAHDTLVEWRNATGVDFEARFRRAVEEGDLPSDIDPASLARYLTTVGFGIAVQAASGVGRAELQDVVDIALLSWPGPPSPELP</sequence>
<dbReference type="PANTHER" id="PTHR47506:SF1">
    <property type="entry name" value="HTH-TYPE TRANSCRIPTIONAL REGULATOR YJDC"/>
    <property type="match status" value="1"/>
</dbReference>
<dbReference type="Proteomes" id="UP000326838">
    <property type="component" value="Unassembled WGS sequence"/>
</dbReference>
<evidence type="ECO:0000313" key="6">
    <source>
        <dbReference type="EMBL" id="KAA9135970.1"/>
    </source>
</evidence>
<organism evidence="6 7">
    <name type="scientific">Microbacterium caowuchunii</name>
    <dbReference type="NCBI Taxonomy" id="2614638"/>
    <lineage>
        <taxon>Bacteria</taxon>
        <taxon>Bacillati</taxon>
        <taxon>Actinomycetota</taxon>
        <taxon>Actinomycetes</taxon>
        <taxon>Micrococcales</taxon>
        <taxon>Microbacteriaceae</taxon>
        <taxon>Microbacterium</taxon>
    </lineage>
</organism>
<feature type="DNA-binding region" description="H-T-H motif" evidence="4">
    <location>
        <begin position="37"/>
        <end position="56"/>
    </location>
</feature>
<dbReference type="PROSITE" id="PS01081">
    <property type="entry name" value="HTH_TETR_1"/>
    <property type="match status" value="1"/>
</dbReference>
<evidence type="ECO:0000256" key="2">
    <source>
        <dbReference type="ARBA" id="ARBA00023125"/>
    </source>
</evidence>
<keyword evidence="7" id="KW-1185">Reference proteome</keyword>
<dbReference type="PROSITE" id="PS50977">
    <property type="entry name" value="HTH_TETR_2"/>
    <property type="match status" value="1"/>
</dbReference>
<evidence type="ECO:0000256" key="1">
    <source>
        <dbReference type="ARBA" id="ARBA00023015"/>
    </source>
</evidence>
<reference evidence="7" key="1">
    <citation type="submission" date="2019-09" db="EMBL/GenBank/DDBJ databases">
        <title>Mumia zhuanghuii sp. nov. isolated from the intestinal contents of plateau pika (Ochotona curzoniae) in the Qinghai-Tibet plateau of China.</title>
        <authorList>
            <person name="Tian Z."/>
        </authorList>
    </citation>
    <scope>NUCLEOTIDE SEQUENCE [LARGE SCALE GENOMIC DNA]</scope>
    <source>
        <strain evidence="7">L-033</strain>
    </source>
</reference>